<dbReference type="InterPro" id="IPR014825">
    <property type="entry name" value="DNA_alkylation"/>
</dbReference>
<organism evidence="1 2">
    <name type="scientific">Aphanomyces invadans</name>
    <dbReference type="NCBI Taxonomy" id="157072"/>
    <lineage>
        <taxon>Eukaryota</taxon>
        <taxon>Sar</taxon>
        <taxon>Stramenopiles</taxon>
        <taxon>Oomycota</taxon>
        <taxon>Saprolegniomycetes</taxon>
        <taxon>Saprolegniales</taxon>
        <taxon>Verrucalvaceae</taxon>
        <taxon>Aphanomyces</taxon>
    </lineage>
</organism>
<dbReference type="VEuPathDB" id="FungiDB:H310_03838"/>
<dbReference type="Proteomes" id="UP000285060">
    <property type="component" value="Unassembled WGS sequence"/>
</dbReference>
<gene>
    <name evidence="1" type="ORF">DYB32_009863</name>
</gene>
<evidence type="ECO:0000313" key="2">
    <source>
        <dbReference type="Proteomes" id="UP000285060"/>
    </source>
</evidence>
<comment type="caution">
    <text evidence="1">The sequence shown here is derived from an EMBL/GenBank/DDBJ whole genome shotgun (WGS) entry which is preliminary data.</text>
</comment>
<dbReference type="InterPro" id="IPR016024">
    <property type="entry name" value="ARM-type_fold"/>
</dbReference>
<dbReference type="EMBL" id="QUSY01002435">
    <property type="protein sequence ID" value="RHY21232.1"/>
    <property type="molecule type" value="Genomic_DNA"/>
</dbReference>
<evidence type="ECO:0008006" key="3">
    <source>
        <dbReference type="Google" id="ProtNLM"/>
    </source>
</evidence>
<dbReference type="Gene3D" id="1.25.10.90">
    <property type="match status" value="1"/>
</dbReference>
<dbReference type="PANTHER" id="PTHR34070:SF1">
    <property type="entry name" value="DNA ALKYLATION REPAIR PROTEIN"/>
    <property type="match status" value="1"/>
</dbReference>
<proteinExistence type="predicted"/>
<keyword evidence="2" id="KW-1185">Reference proteome</keyword>
<accession>A0A3R6WEW1</accession>
<dbReference type="PANTHER" id="PTHR34070">
    <property type="entry name" value="ARMADILLO-TYPE FOLD"/>
    <property type="match status" value="1"/>
</dbReference>
<protein>
    <recommendedName>
        <fullName evidence="3">DNA alkylation repair enzyme</fullName>
    </recommendedName>
</protein>
<evidence type="ECO:0000313" key="1">
    <source>
        <dbReference type="EMBL" id="RHY21232.1"/>
    </source>
</evidence>
<sequence>MPVLRSKASKKIVASASSLLQCLEGLAKPSYAQQAVKFVHRSYCPNDIFVGIRVPQCREAVKTHLGSTTLKDILDLIHDARHEMRLTGFIALTEAFHRPHSASWWSDDGVPTEDHIKHLGITFCAKCIDELPAWYQRLLQSKDLWETRISIVLLLRLLPTEHCNVAYAICLHHINKFDADPSLRCTLEGASFPSLDLIHKALGWVLREAGKRNKAALTRFLDEHAAKAFKTTVRYATEHMDRAKAKRYVDRAQKGVASHAATNLDDEA</sequence>
<dbReference type="AlphaFoldDB" id="A0A3R6WEW1"/>
<dbReference type="SUPFAM" id="SSF48371">
    <property type="entry name" value="ARM repeat"/>
    <property type="match status" value="1"/>
</dbReference>
<dbReference type="CDD" id="cd06561">
    <property type="entry name" value="AlkD_like"/>
    <property type="match status" value="1"/>
</dbReference>
<dbReference type="Pfam" id="PF08713">
    <property type="entry name" value="DNA_alkylation"/>
    <property type="match status" value="1"/>
</dbReference>
<name>A0A3R6WEW1_9STRA</name>
<reference evidence="1 2" key="1">
    <citation type="submission" date="2018-08" db="EMBL/GenBank/DDBJ databases">
        <title>Aphanomyces genome sequencing and annotation.</title>
        <authorList>
            <person name="Minardi D."/>
            <person name="Oidtmann B."/>
            <person name="Van Der Giezen M."/>
            <person name="Studholme D.J."/>
        </authorList>
    </citation>
    <scope>NUCLEOTIDE SEQUENCE [LARGE SCALE GENOMIC DNA]</scope>
    <source>
        <strain evidence="1 2">NJM0002</strain>
    </source>
</reference>